<evidence type="ECO:0000259" key="1">
    <source>
        <dbReference type="Pfam" id="PF01048"/>
    </source>
</evidence>
<dbReference type="Pfam" id="PF01048">
    <property type="entry name" value="PNP_UDP_1"/>
    <property type="match status" value="1"/>
</dbReference>
<dbReference type="CDD" id="cd17764">
    <property type="entry name" value="MTAP_SsMTAPI_like"/>
    <property type="match status" value="1"/>
</dbReference>
<dbReference type="AlphaFoldDB" id="A0A3G1A821"/>
<gene>
    <name evidence="2" type="ORF">TCARB_1332</name>
</gene>
<keyword evidence="2" id="KW-0808">Transferase</keyword>
<dbReference type="Proteomes" id="UP000266720">
    <property type="component" value="Chromosome"/>
</dbReference>
<organism evidence="2 3">
    <name type="scientific">Thermofilum adornatum 1505</name>
    <dbReference type="NCBI Taxonomy" id="697581"/>
    <lineage>
        <taxon>Archaea</taxon>
        <taxon>Thermoproteota</taxon>
        <taxon>Thermoprotei</taxon>
        <taxon>Thermofilales</taxon>
        <taxon>Thermofilaceae</taxon>
        <taxon>Thermofilum</taxon>
    </lineage>
</organism>
<dbReference type="KEGG" id="tcb:TCARB_1332"/>
<feature type="domain" description="Nucleoside phosphorylase" evidence="1">
    <location>
        <begin position="17"/>
        <end position="234"/>
    </location>
</feature>
<dbReference type="EC" id="2.4.2.1" evidence="2"/>
<reference evidence="3" key="1">
    <citation type="book" date="2010" name="EXTREMOPHILES" publisher="0:0-0">
        <title>Complete genome sequences of ten hyperthermophilic archaea reveal their metabolic capabilities and possible ecological roles.</title>
        <editorList>
            <person name="?"/>
        </editorList>
        <authorList>
            <person name="Ravin N.V."/>
            <person name="Mardanov A.V."/>
            <person name="Bonch-Osmolovskaya E.A."/>
            <person name="Skryabin K.G."/>
        </authorList>
    </citation>
    <scope>NUCLEOTIDE SEQUENCE [LARGE SCALE GENOMIC DNA]</scope>
    <source>
        <strain evidence="3">1505</strain>
    </source>
</reference>
<dbReference type="GeneID" id="25406738"/>
<dbReference type="GeneID" id="16572893"/>
<protein>
    <submittedName>
        <fullName evidence="2">Purine nucleoside phosphorylase</fullName>
        <ecNumber evidence="2">2.4.2.1</ecNumber>
    </submittedName>
</protein>
<dbReference type="PANTHER" id="PTHR43691:SF11">
    <property type="entry name" value="FI09636P-RELATED"/>
    <property type="match status" value="1"/>
</dbReference>
<dbReference type="STRING" id="697581.TCARB_1332"/>
<dbReference type="InterPro" id="IPR000845">
    <property type="entry name" value="Nucleoside_phosphorylase_d"/>
</dbReference>
<evidence type="ECO:0000313" key="3">
    <source>
        <dbReference type="Proteomes" id="UP000266720"/>
    </source>
</evidence>
<name>A0A3G1A821_9CREN</name>
<dbReference type="GO" id="GO:0005829">
    <property type="term" value="C:cytosol"/>
    <property type="evidence" value="ECO:0007669"/>
    <property type="project" value="TreeGrafter"/>
</dbReference>
<keyword evidence="2" id="KW-0328">Glycosyltransferase</keyword>
<dbReference type="EMBL" id="CP007493">
    <property type="protein sequence ID" value="AJB42378.1"/>
    <property type="molecule type" value="Genomic_DNA"/>
</dbReference>
<proteinExistence type="predicted"/>
<dbReference type="Gene3D" id="3.40.50.1580">
    <property type="entry name" value="Nucleoside phosphorylase domain"/>
    <property type="match status" value="1"/>
</dbReference>
<dbReference type="SUPFAM" id="SSF53167">
    <property type="entry name" value="Purine and uridine phosphorylases"/>
    <property type="match status" value="1"/>
</dbReference>
<sequence>MPKPLHILAKPEDIAPRVIASGDPARVKQLAGYLEGARLVNENRGFLVYTGKYKGVDVTVATHMIGAPSAAIVFEELIMLGAKLIVRFGTCGGFLPEMRVGDFVIATGASYSGGGTMNTYSPGECMAAVPDYEVLKALVDSASRLGLTFHLGPVISSDNFYSGLEYLNRWIARGMIAVDMEAATLFLVGRHRRIKTGASFVVSDVIGHAYEKMATAEELREAVDKASRAVLDAVVSVKV</sequence>
<dbReference type="InterPro" id="IPR035994">
    <property type="entry name" value="Nucleoside_phosphorylase_sf"/>
</dbReference>
<dbReference type="PANTHER" id="PTHR43691">
    <property type="entry name" value="URIDINE PHOSPHORYLASE"/>
    <property type="match status" value="1"/>
</dbReference>
<accession>A0A3G1A821</accession>
<dbReference type="GO" id="GO:0009116">
    <property type="term" value="P:nucleoside metabolic process"/>
    <property type="evidence" value="ECO:0007669"/>
    <property type="project" value="InterPro"/>
</dbReference>
<dbReference type="RefSeq" id="WP_020961940.1">
    <property type="nucleotide sequence ID" value="NZ_CP007493.1"/>
</dbReference>
<dbReference type="GO" id="GO:0004731">
    <property type="term" value="F:purine-nucleoside phosphorylase activity"/>
    <property type="evidence" value="ECO:0007669"/>
    <property type="project" value="UniProtKB-EC"/>
</dbReference>
<evidence type="ECO:0000313" key="2">
    <source>
        <dbReference type="EMBL" id="AJB42378.1"/>
    </source>
</evidence>